<dbReference type="EMBL" id="BONJ01000026">
    <property type="protein sequence ID" value="GIG16336.1"/>
    <property type="molecule type" value="Genomic_DNA"/>
</dbReference>
<evidence type="ECO:0000259" key="3">
    <source>
        <dbReference type="Pfam" id="PF00149"/>
    </source>
</evidence>
<dbReference type="InterPro" id="IPR004843">
    <property type="entry name" value="Calcineurin-like_PHP"/>
</dbReference>
<dbReference type="InterPro" id="IPR051276">
    <property type="entry name" value="Saccharopine_DH-like_oxidrdct"/>
</dbReference>
<dbReference type="SUPFAM" id="SSF56300">
    <property type="entry name" value="Metallo-dependent phosphatases"/>
    <property type="match status" value="1"/>
</dbReference>
<protein>
    <recommendedName>
        <fullName evidence="7">Trans-acting enoyl reductase</fullName>
    </recommendedName>
</protein>
<dbReference type="GO" id="GO:0009247">
    <property type="term" value="P:glycolipid biosynthetic process"/>
    <property type="evidence" value="ECO:0007669"/>
    <property type="project" value="TreeGrafter"/>
</dbReference>
<dbReference type="InterPro" id="IPR005097">
    <property type="entry name" value="Sacchrp_dh_NADP-bd"/>
</dbReference>
<dbReference type="PANTHER" id="PTHR12286">
    <property type="entry name" value="SACCHAROPINE DEHYDROGENASE-LIKE OXIDOREDUCTASE"/>
    <property type="match status" value="1"/>
</dbReference>
<dbReference type="SUPFAM" id="SSF51735">
    <property type="entry name" value="NAD(P)-binding Rossmann-fold domains"/>
    <property type="match status" value="1"/>
</dbReference>
<proteinExistence type="predicted"/>
<evidence type="ECO:0000313" key="6">
    <source>
        <dbReference type="Proteomes" id="UP000660339"/>
    </source>
</evidence>
<dbReference type="Gene3D" id="3.60.21.10">
    <property type="match status" value="1"/>
</dbReference>
<feature type="domain" description="Saccharopine dehydrogenase NADP binding" evidence="4">
    <location>
        <begin position="346"/>
        <end position="474"/>
    </location>
</feature>
<organism evidence="5 6">
    <name type="scientific">Catellatospora methionotrophica</name>
    <dbReference type="NCBI Taxonomy" id="121620"/>
    <lineage>
        <taxon>Bacteria</taxon>
        <taxon>Bacillati</taxon>
        <taxon>Actinomycetota</taxon>
        <taxon>Actinomycetes</taxon>
        <taxon>Micromonosporales</taxon>
        <taxon>Micromonosporaceae</taxon>
        <taxon>Catellatospora</taxon>
    </lineage>
</organism>
<comment type="caution">
    <text evidence="5">The sequence shown here is derived from an EMBL/GenBank/DDBJ whole genome shotgun (WGS) entry which is preliminary data.</text>
</comment>
<evidence type="ECO:0000256" key="2">
    <source>
        <dbReference type="SAM" id="Phobius"/>
    </source>
</evidence>
<sequence length="731" mass="76794">MGRVIVIGDVGGFPDQLRAALIAAGARRKDLRLPADLTVIQVGDLVDRGPDSSGVLRIVGERLDDQPDQWIQLLGNHESQYLPGGEQFFPERLSKADARLLRTWWEDGRLRVAAAVRTADDDDYLLSHAGLTVACWQELGEPATAAAAARLLDERPEPMLWRGFDTGADGKSGPLWAEAGSELYGEWLDFYATGGFVPFGQVHGHSQIVGFRDRSWRVTGRIRQRATVDWEARHVRVRAGGRVLIGVDPKHGRNGAPSWRPLAFDGATVLLTGHPPTGTARATPLGATRPAGPAATGGPAAADSAVSGGEPTAAGAVSGGARSEPAGAGASGESSRRARADRPYDVVLFGATGFTGGLTADYLARHVPQGCRWALAGRDEARLAAVRDRLAATVPGCADLPLLHADSADPASLAALAAATRVVISTVGPYVLHGEPLVAACAAAGTDYVDLTGEPEFVDDMYVRHHAAAVASGARLVHACGFDSVPHDLGVLLTVGRLPADAPIRVDGHVRARGSISGGTLASALLAFSRRGQTARAARARRPLDPRPADRRVRTPLGGLRRVHPGSGLQGWAVPLPTIDPQLVGRSATALERYGPDFAYTHSAVVRRLPVALAALAGAAVLFVLAQLGPVRRWLMRRLPGGQGPGPTQREKNWFSVRFVGEGGGRRVVTEVSGGDPGYGETAKMLAESALCLAFDELPPTSGQVTTAVAMGEALTARLVAAGLKFEVEQA</sequence>
<dbReference type="GO" id="GO:0005886">
    <property type="term" value="C:plasma membrane"/>
    <property type="evidence" value="ECO:0007669"/>
    <property type="project" value="TreeGrafter"/>
</dbReference>
<dbReference type="Gene3D" id="3.40.50.720">
    <property type="entry name" value="NAD(P)-binding Rossmann-like Domain"/>
    <property type="match status" value="1"/>
</dbReference>
<dbReference type="Pfam" id="PF03435">
    <property type="entry name" value="Sacchrp_dh_NADP"/>
    <property type="match status" value="1"/>
</dbReference>
<name>A0A8J3PG31_9ACTN</name>
<keyword evidence="2" id="KW-1133">Transmembrane helix</keyword>
<feature type="region of interest" description="Disordered" evidence="1">
    <location>
        <begin position="273"/>
        <end position="337"/>
    </location>
</feature>
<dbReference type="InterPro" id="IPR036291">
    <property type="entry name" value="NAD(P)-bd_dom_sf"/>
</dbReference>
<dbReference type="Pfam" id="PF00149">
    <property type="entry name" value="Metallophos"/>
    <property type="match status" value="1"/>
</dbReference>
<dbReference type="InterPro" id="IPR029052">
    <property type="entry name" value="Metallo-depent_PP-like"/>
</dbReference>
<dbReference type="AlphaFoldDB" id="A0A8J3PG31"/>
<keyword evidence="2" id="KW-0812">Transmembrane</keyword>
<reference evidence="5" key="1">
    <citation type="submission" date="2021-01" db="EMBL/GenBank/DDBJ databases">
        <title>Whole genome shotgun sequence of Catellatospora methionotrophica NBRC 14553.</title>
        <authorList>
            <person name="Komaki H."/>
            <person name="Tamura T."/>
        </authorList>
    </citation>
    <scope>NUCLEOTIDE SEQUENCE</scope>
    <source>
        <strain evidence="5">NBRC 14553</strain>
    </source>
</reference>
<evidence type="ECO:0008006" key="7">
    <source>
        <dbReference type="Google" id="ProtNLM"/>
    </source>
</evidence>
<gene>
    <name evidence="5" type="ORF">Cme02nite_46680</name>
</gene>
<dbReference type="GO" id="GO:0016787">
    <property type="term" value="F:hydrolase activity"/>
    <property type="evidence" value="ECO:0007669"/>
    <property type="project" value="InterPro"/>
</dbReference>
<feature type="transmembrane region" description="Helical" evidence="2">
    <location>
        <begin position="609"/>
        <end position="628"/>
    </location>
</feature>
<dbReference type="PANTHER" id="PTHR12286:SF5">
    <property type="entry name" value="SACCHAROPINE DEHYDROGENASE-LIKE OXIDOREDUCTASE"/>
    <property type="match status" value="1"/>
</dbReference>
<keyword evidence="6" id="KW-1185">Reference proteome</keyword>
<accession>A0A8J3PG31</accession>
<feature type="compositionally biased region" description="Basic and acidic residues" evidence="1">
    <location>
        <begin position="542"/>
        <end position="553"/>
    </location>
</feature>
<keyword evidence="2" id="KW-0472">Membrane</keyword>
<evidence type="ECO:0000259" key="4">
    <source>
        <dbReference type="Pfam" id="PF03435"/>
    </source>
</evidence>
<feature type="region of interest" description="Disordered" evidence="1">
    <location>
        <begin position="536"/>
        <end position="560"/>
    </location>
</feature>
<dbReference type="Proteomes" id="UP000660339">
    <property type="component" value="Unassembled WGS sequence"/>
</dbReference>
<evidence type="ECO:0000313" key="5">
    <source>
        <dbReference type="EMBL" id="GIG16336.1"/>
    </source>
</evidence>
<feature type="compositionally biased region" description="Low complexity" evidence="1">
    <location>
        <begin position="282"/>
        <end position="302"/>
    </location>
</feature>
<evidence type="ECO:0000256" key="1">
    <source>
        <dbReference type="SAM" id="MobiDB-lite"/>
    </source>
</evidence>
<feature type="domain" description="Calcineurin-like phosphoesterase" evidence="3">
    <location>
        <begin position="3"/>
        <end position="132"/>
    </location>
</feature>